<reference evidence="7" key="1">
    <citation type="submission" date="2016-10" db="EMBL/GenBank/DDBJ databases">
        <authorList>
            <person name="Varghese N."/>
            <person name="Submissions S."/>
        </authorList>
    </citation>
    <scope>NUCLEOTIDE SEQUENCE [LARGE SCALE GENOMIC DNA]</scope>
    <source>
        <strain evidence="7">Z-7934</strain>
    </source>
</reference>
<dbReference type="InterPro" id="IPR020542">
    <property type="entry name" value="Asp_carbamoyltrfase_reg_C"/>
</dbReference>
<dbReference type="GO" id="GO:0006207">
    <property type="term" value="P:'de novo' pyrimidine nucleobase biosynthetic process"/>
    <property type="evidence" value="ECO:0007669"/>
    <property type="project" value="InterPro"/>
</dbReference>
<evidence type="ECO:0000313" key="6">
    <source>
        <dbReference type="EMBL" id="SFH99514.1"/>
    </source>
</evidence>
<feature type="domain" description="Aspartate carbamoyltransferase regulatory subunit N-terminal" evidence="4">
    <location>
        <begin position="11"/>
        <end position="97"/>
    </location>
</feature>
<keyword evidence="6" id="KW-0808">Transferase</keyword>
<dbReference type="Pfam" id="PF01948">
    <property type="entry name" value="PyrI"/>
    <property type="match status" value="1"/>
</dbReference>
<name>A0A1I3EKK7_9FIRM</name>
<dbReference type="PANTHER" id="PTHR35805">
    <property type="entry name" value="ASPARTATE CARBAMOYLTRANSFERASE REGULATORY CHAIN"/>
    <property type="match status" value="1"/>
</dbReference>
<dbReference type="SUPFAM" id="SSF54893">
    <property type="entry name" value="Aspartate carbamoyltransferase, Regulatory-chain, N-terminal domain"/>
    <property type="match status" value="1"/>
</dbReference>
<evidence type="ECO:0000313" key="7">
    <source>
        <dbReference type="Proteomes" id="UP000199287"/>
    </source>
</evidence>
<dbReference type="NCBIfam" id="NF002063">
    <property type="entry name" value="PRK00893.1-3"/>
    <property type="match status" value="1"/>
</dbReference>
<keyword evidence="1" id="KW-0479">Metal-binding</keyword>
<evidence type="ECO:0000259" key="5">
    <source>
        <dbReference type="Pfam" id="PF02748"/>
    </source>
</evidence>
<dbReference type="Pfam" id="PF02748">
    <property type="entry name" value="PyrI_C"/>
    <property type="match status" value="1"/>
</dbReference>
<dbReference type="Gene3D" id="2.30.30.20">
    <property type="entry name" value="Aspartate carbamoyltransferase regulatory subunit, C-terminal domain"/>
    <property type="match status" value="1"/>
</dbReference>
<dbReference type="PANTHER" id="PTHR35805:SF1">
    <property type="entry name" value="ASPARTATE CARBAMOYLTRANSFERASE REGULATORY CHAIN"/>
    <property type="match status" value="1"/>
</dbReference>
<proteinExistence type="predicted"/>
<protein>
    <submittedName>
        <fullName evidence="6">Aspartate carbamoyltransferase regulatory subunit</fullName>
    </submittedName>
</protein>
<dbReference type="Gene3D" id="3.30.70.140">
    <property type="entry name" value="Aspartate carbamoyltransferase regulatory subunit, N-terminal domain"/>
    <property type="match status" value="1"/>
</dbReference>
<dbReference type="Proteomes" id="UP000199287">
    <property type="component" value="Unassembled WGS sequence"/>
</dbReference>
<evidence type="ECO:0000256" key="3">
    <source>
        <dbReference type="ARBA" id="ARBA00022975"/>
    </source>
</evidence>
<evidence type="ECO:0000256" key="1">
    <source>
        <dbReference type="ARBA" id="ARBA00022723"/>
    </source>
</evidence>
<dbReference type="GO" id="GO:0046872">
    <property type="term" value="F:metal ion binding"/>
    <property type="evidence" value="ECO:0007669"/>
    <property type="project" value="UniProtKB-KW"/>
</dbReference>
<dbReference type="InterPro" id="IPR020545">
    <property type="entry name" value="Asp_carbamoyltransf_reg_N"/>
</dbReference>
<sequence>MRCIGGEVTMLEVTAIKKGIVIDHIPAGKGLKIFEKLRLDRHQAQAVLLMHVKSRKRGSKDIIKIQDDLTVDLRILGLIDPGITVNYIENEEIIDKKLAGLPQVVTGLFQCKNPRCITGVDDCAVPEFTLVPNGKIRYKCSYCGTLTEYKL</sequence>
<dbReference type="GO" id="GO:0016740">
    <property type="term" value="F:transferase activity"/>
    <property type="evidence" value="ECO:0007669"/>
    <property type="project" value="UniProtKB-KW"/>
</dbReference>
<dbReference type="AlphaFoldDB" id="A0A1I3EKK7"/>
<dbReference type="EMBL" id="FOQA01000005">
    <property type="protein sequence ID" value="SFH99514.1"/>
    <property type="molecule type" value="Genomic_DNA"/>
</dbReference>
<gene>
    <name evidence="6" type="ORF">SAMN05192551_10548</name>
</gene>
<feature type="domain" description="Aspartate carbamoyltransferase regulatory subunit C-terminal" evidence="5">
    <location>
        <begin position="105"/>
        <end position="148"/>
    </location>
</feature>
<evidence type="ECO:0000259" key="4">
    <source>
        <dbReference type="Pfam" id="PF01948"/>
    </source>
</evidence>
<dbReference type="InterPro" id="IPR036793">
    <property type="entry name" value="Asp_carbatrfase_reg_N_sf"/>
</dbReference>
<dbReference type="GO" id="GO:0006221">
    <property type="term" value="P:pyrimidine nucleotide biosynthetic process"/>
    <property type="evidence" value="ECO:0007669"/>
    <property type="project" value="UniProtKB-KW"/>
</dbReference>
<accession>A0A1I3EKK7</accession>
<dbReference type="STRING" id="69895.SAMN05192551_10548"/>
<dbReference type="SUPFAM" id="SSF57825">
    <property type="entry name" value="Aspartate carbamoyltransferase, Regulatory-chain, C-terminal domain"/>
    <property type="match status" value="1"/>
</dbReference>
<keyword evidence="2" id="KW-0862">Zinc</keyword>
<organism evidence="6 7">
    <name type="scientific">Tindallia magadiensis</name>
    <dbReference type="NCBI Taxonomy" id="69895"/>
    <lineage>
        <taxon>Bacteria</taxon>
        <taxon>Bacillati</taxon>
        <taxon>Bacillota</taxon>
        <taxon>Clostridia</taxon>
        <taxon>Peptostreptococcales</taxon>
        <taxon>Tindalliaceae</taxon>
        <taxon>Tindallia</taxon>
    </lineage>
</organism>
<evidence type="ECO:0000256" key="2">
    <source>
        <dbReference type="ARBA" id="ARBA00022833"/>
    </source>
</evidence>
<keyword evidence="3" id="KW-0665">Pyrimidine biosynthesis</keyword>
<keyword evidence="7" id="KW-1185">Reference proteome</keyword>
<dbReference type="InterPro" id="IPR002801">
    <property type="entry name" value="Asp_carbamoylTrfase_reg"/>
</dbReference>
<dbReference type="GO" id="GO:0009347">
    <property type="term" value="C:aspartate carbamoyltransferase complex"/>
    <property type="evidence" value="ECO:0007669"/>
    <property type="project" value="InterPro"/>
</dbReference>
<dbReference type="InterPro" id="IPR036792">
    <property type="entry name" value="Asp_carbatrfase_reg_C_sf"/>
</dbReference>